<dbReference type="AlphaFoldDB" id="A0AAV6TFS0"/>
<feature type="region of interest" description="Disordered" evidence="1">
    <location>
        <begin position="1"/>
        <end position="31"/>
    </location>
</feature>
<dbReference type="Proteomes" id="UP000827092">
    <property type="component" value="Unassembled WGS sequence"/>
</dbReference>
<reference evidence="2 3" key="1">
    <citation type="journal article" date="2022" name="Nat. Ecol. Evol.">
        <title>A masculinizing supergene underlies an exaggerated male reproductive morph in a spider.</title>
        <authorList>
            <person name="Hendrickx F."/>
            <person name="De Corte Z."/>
            <person name="Sonet G."/>
            <person name="Van Belleghem S.M."/>
            <person name="Kostlbacher S."/>
            <person name="Vangestel C."/>
        </authorList>
    </citation>
    <scope>NUCLEOTIDE SEQUENCE [LARGE SCALE GENOMIC DNA]</scope>
    <source>
        <strain evidence="2">W744_W776</strain>
    </source>
</reference>
<evidence type="ECO:0000256" key="1">
    <source>
        <dbReference type="SAM" id="MobiDB-lite"/>
    </source>
</evidence>
<protein>
    <submittedName>
        <fullName evidence="2">Uncharacterized protein</fullName>
    </submittedName>
</protein>
<accession>A0AAV6TFS0</accession>
<sequence>MKVHRPGRSAAFGTPPFPLGGRGRTGTRLFPPFGEGAGLSAPFGEPESLVKFMPDGTSRGKLLVWRSVGVLTGKNRSSDLGLGAKDFNHLSWVSLRSFSPRIAALIDSFSSGKAND</sequence>
<evidence type="ECO:0000313" key="2">
    <source>
        <dbReference type="EMBL" id="KAG8170648.1"/>
    </source>
</evidence>
<organism evidence="2 3">
    <name type="scientific">Oedothorax gibbosus</name>
    <dbReference type="NCBI Taxonomy" id="931172"/>
    <lineage>
        <taxon>Eukaryota</taxon>
        <taxon>Metazoa</taxon>
        <taxon>Ecdysozoa</taxon>
        <taxon>Arthropoda</taxon>
        <taxon>Chelicerata</taxon>
        <taxon>Arachnida</taxon>
        <taxon>Araneae</taxon>
        <taxon>Araneomorphae</taxon>
        <taxon>Entelegynae</taxon>
        <taxon>Araneoidea</taxon>
        <taxon>Linyphiidae</taxon>
        <taxon>Erigoninae</taxon>
        <taxon>Oedothorax</taxon>
    </lineage>
</organism>
<dbReference type="EMBL" id="JAFNEN010005088">
    <property type="protein sequence ID" value="KAG8170648.1"/>
    <property type="molecule type" value="Genomic_DNA"/>
</dbReference>
<name>A0AAV6TFS0_9ARAC</name>
<proteinExistence type="predicted"/>
<gene>
    <name evidence="2" type="ORF">JTE90_013846</name>
</gene>
<comment type="caution">
    <text evidence="2">The sequence shown here is derived from an EMBL/GenBank/DDBJ whole genome shotgun (WGS) entry which is preliminary data.</text>
</comment>
<evidence type="ECO:0000313" key="3">
    <source>
        <dbReference type="Proteomes" id="UP000827092"/>
    </source>
</evidence>
<keyword evidence="3" id="KW-1185">Reference proteome</keyword>